<evidence type="ECO:0000256" key="1">
    <source>
        <dbReference type="SAM" id="MobiDB-lite"/>
    </source>
</evidence>
<sequence length="59" mass="6382">MIIGQSFHSYNLHQSVQNAQSPVSPAQPTPPVDAVPQGQDQKQARKESNLDPLGQGFLV</sequence>
<reference evidence="2 3" key="1">
    <citation type="journal article" date="2018" name="Front. Microbiol.">
        <title>Pseudomonas orientalis F9: A Potent Antagonist against Phytopathogens with Phytotoxic Effect in the Apple Flower.</title>
        <authorList>
            <person name="Zengerer V."/>
            <person name="Schmid M."/>
            <person name="Bieri M."/>
            <person name="Muller D.C."/>
            <person name="Remus-Emsermann M.N.P."/>
            <person name="Ahrens C.H."/>
            <person name="Pelludat C."/>
        </authorList>
    </citation>
    <scope>NUCLEOTIDE SEQUENCE [LARGE SCALE GENOMIC DNA]</scope>
    <source>
        <strain evidence="2 3">F9</strain>
    </source>
</reference>
<accession>A0A2L0S1B5</accession>
<gene>
    <name evidence="2" type="ORF">BOP93_21550</name>
</gene>
<proteinExistence type="predicted"/>
<dbReference type="Proteomes" id="UP000239888">
    <property type="component" value="Chromosome"/>
</dbReference>
<dbReference type="KEGG" id="poi:BOP93_21550"/>
<dbReference type="EMBL" id="CP018049">
    <property type="protein sequence ID" value="AUZ48068.1"/>
    <property type="molecule type" value="Genomic_DNA"/>
</dbReference>
<organism evidence="2 3">
    <name type="scientific">Pseudomonas orientalis</name>
    <dbReference type="NCBI Taxonomy" id="76758"/>
    <lineage>
        <taxon>Bacteria</taxon>
        <taxon>Pseudomonadati</taxon>
        <taxon>Pseudomonadota</taxon>
        <taxon>Gammaproteobacteria</taxon>
        <taxon>Pseudomonadales</taxon>
        <taxon>Pseudomonadaceae</taxon>
        <taxon>Pseudomonas</taxon>
    </lineage>
</organism>
<evidence type="ECO:0000313" key="3">
    <source>
        <dbReference type="Proteomes" id="UP000239888"/>
    </source>
</evidence>
<name>A0A2L0S1B5_9PSED</name>
<feature type="region of interest" description="Disordered" evidence="1">
    <location>
        <begin position="13"/>
        <end position="59"/>
    </location>
</feature>
<evidence type="ECO:0000313" key="2">
    <source>
        <dbReference type="EMBL" id="AUZ48068.1"/>
    </source>
</evidence>
<protein>
    <submittedName>
        <fullName evidence="2">Uncharacterized protein</fullName>
    </submittedName>
</protein>
<feature type="compositionally biased region" description="Polar residues" evidence="1">
    <location>
        <begin position="13"/>
        <end position="24"/>
    </location>
</feature>
<dbReference type="AlphaFoldDB" id="A0A2L0S1B5"/>